<comment type="function">
    <text evidence="10">Plays an important role in bacterial chemotaxis signal transduction pathway by accelerating the dephosphorylation of phosphorylated CheY (CheY-P).</text>
</comment>
<evidence type="ECO:0000256" key="8">
    <source>
        <dbReference type="ARBA" id="ARBA00022912"/>
    </source>
</evidence>
<evidence type="ECO:0000256" key="9">
    <source>
        <dbReference type="ARBA" id="ARBA00029599"/>
    </source>
</evidence>
<dbReference type="GO" id="GO:0006935">
    <property type="term" value="P:chemotaxis"/>
    <property type="evidence" value="ECO:0007669"/>
    <property type="project" value="UniProtKB-KW"/>
</dbReference>
<keyword evidence="7 10" id="KW-0378">Hydrolase</keyword>
<evidence type="ECO:0000256" key="7">
    <source>
        <dbReference type="ARBA" id="ARBA00022801"/>
    </source>
</evidence>
<protein>
    <recommendedName>
        <fullName evidence="3 10">Protein phosphatase CheZ</fullName>
        <ecNumber evidence="10">3.1.3.-</ecNumber>
    </recommendedName>
    <alternativeName>
        <fullName evidence="9 10">Chemotaxis protein CheZ</fullName>
    </alternativeName>
</protein>
<keyword evidence="6 10" id="KW-0283">Flagellar rotation</keyword>
<dbReference type="Gene3D" id="1.10.287.500">
    <property type="entry name" value="Helix hairpin bin"/>
    <property type="match status" value="1"/>
</dbReference>
<dbReference type="PANTHER" id="PTHR43693">
    <property type="entry name" value="PROTEIN PHOSPHATASE CHEZ"/>
    <property type="match status" value="1"/>
</dbReference>
<evidence type="ECO:0000313" key="13">
    <source>
        <dbReference type="EMBL" id="CZF77207.1"/>
    </source>
</evidence>
<dbReference type="AlphaFoldDB" id="A0A128ERJ3"/>
<dbReference type="GO" id="GO:0005737">
    <property type="term" value="C:cytoplasm"/>
    <property type="evidence" value="ECO:0007669"/>
    <property type="project" value="UniProtKB-SubCell"/>
</dbReference>
<comment type="subunit">
    <text evidence="10">Homodimer.</text>
</comment>
<dbReference type="SUPFAM" id="SSF75708">
    <property type="entry name" value="Chemotaxis phosphatase CheZ"/>
    <property type="match status" value="1"/>
</dbReference>
<feature type="compositionally biased region" description="Acidic residues" evidence="12">
    <location>
        <begin position="195"/>
        <end position="206"/>
    </location>
</feature>
<gene>
    <name evidence="13" type="ORF">GMA8713_00066</name>
</gene>
<keyword evidence="14" id="KW-1185">Reference proteome</keyword>
<evidence type="ECO:0000256" key="10">
    <source>
        <dbReference type="PIRNR" id="PIRNR002884"/>
    </source>
</evidence>
<dbReference type="PIRSF" id="PIRSF002884">
    <property type="entry name" value="CheZ"/>
    <property type="match status" value="1"/>
</dbReference>
<sequence>MITLDQAKELVSLLEEGNQDGANELLANLVSDVRNPLFNEVGKLTRQLHDSLSNFRLDPRVNDLATSEIPDAKDRLNFVMEKTELAANRTMDAVEATLPIADNLQECLALVRPQWNNLMGGRIDITSFKDLCHQIDGLLTQVEGDTTKLHGQLTEILMAQDFQDLTGQVIRRVIELVQEVEKQLVEILTAFGLDDDQKEPETEAEAEQQQSGIVAEGPVVSEKERQEKQVMQSQDDVDDLLSSLGF</sequence>
<dbReference type="OrthoDB" id="9773007at2"/>
<reference evidence="14" key="1">
    <citation type="submission" date="2016-02" db="EMBL/GenBank/DDBJ databases">
        <authorList>
            <person name="Rodrigo-Torres Lidia"/>
            <person name="Arahal R.David."/>
        </authorList>
    </citation>
    <scope>NUCLEOTIDE SEQUENCE [LARGE SCALE GENOMIC DNA]</scope>
    <source>
        <strain evidence="14">CECT 8713</strain>
    </source>
</reference>
<dbReference type="InterPro" id="IPR050992">
    <property type="entry name" value="CheZ_family_phosphatases"/>
</dbReference>
<proteinExistence type="inferred from homology"/>
<evidence type="ECO:0000256" key="11">
    <source>
        <dbReference type="PIRSR" id="PIRSR002884-1"/>
    </source>
</evidence>
<name>A0A128ERJ3_9GAMM</name>
<comment type="subcellular location">
    <subcellularLocation>
        <location evidence="1 10">Cytoplasm</location>
    </subcellularLocation>
</comment>
<dbReference type="PANTHER" id="PTHR43693:SF1">
    <property type="entry name" value="PROTEIN PHOSPHATASE CHEZ"/>
    <property type="match status" value="1"/>
</dbReference>
<evidence type="ECO:0000256" key="5">
    <source>
        <dbReference type="ARBA" id="ARBA00022500"/>
    </source>
</evidence>
<organism evidence="13 14">
    <name type="scientific">Grimontia marina</name>
    <dbReference type="NCBI Taxonomy" id="646534"/>
    <lineage>
        <taxon>Bacteria</taxon>
        <taxon>Pseudomonadati</taxon>
        <taxon>Pseudomonadota</taxon>
        <taxon>Gammaproteobacteria</taxon>
        <taxon>Vibrionales</taxon>
        <taxon>Vibrionaceae</taxon>
        <taxon>Grimontia</taxon>
    </lineage>
</organism>
<dbReference type="GO" id="GO:0004721">
    <property type="term" value="F:phosphoprotein phosphatase activity"/>
    <property type="evidence" value="ECO:0007669"/>
    <property type="project" value="UniProtKB-KW"/>
</dbReference>
<dbReference type="EMBL" id="FIZY01000001">
    <property type="protein sequence ID" value="CZF77207.1"/>
    <property type="molecule type" value="Genomic_DNA"/>
</dbReference>
<accession>A0A128ERJ3</accession>
<dbReference type="EC" id="3.1.3.-" evidence="10"/>
<dbReference type="Pfam" id="PF04344">
    <property type="entry name" value="CheZ"/>
    <property type="match status" value="1"/>
</dbReference>
<dbReference type="GO" id="GO:0009288">
    <property type="term" value="C:bacterial-type flagellum"/>
    <property type="evidence" value="ECO:0007669"/>
    <property type="project" value="InterPro"/>
</dbReference>
<feature type="site" description="Enhances dephosphorylation of CheY-P" evidence="11">
    <location>
        <position position="168"/>
    </location>
</feature>
<dbReference type="Proteomes" id="UP000073601">
    <property type="component" value="Unassembled WGS sequence"/>
</dbReference>
<evidence type="ECO:0000256" key="3">
    <source>
        <dbReference type="ARBA" id="ARBA00018484"/>
    </source>
</evidence>
<keyword evidence="5 10" id="KW-0145">Chemotaxis</keyword>
<evidence type="ECO:0000256" key="12">
    <source>
        <dbReference type="SAM" id="MobiDB-lite"/>
    </source>
</evidence>
<feature type="compositionally biased region" description="Low complexity" evidence="12">
    <location>
        <begin position="229"/>
        <end position="246"/>
    </location>
</feature>
<feature type="region of interest" description="Disordered" evidence="12">
    <location>
        <begin position="195"/>
        <end position="246"/>
    </location>
</feature>
<evidence type="ECO:0000256" key="6">
    <source>
        <dbReference type="ARBA" id="ARBA00022779"/>
    </source>
</evidence>
<dbReference type="RefSeq" id="WP_062704614.1">
    <property type="nucleotide sequence ID" value="NZ_CAWRCI010000001.1"/>
</dbReference>
<keyword evidence="4 10" id="KW-0963">Cytoplasm</keyword>
<evidence type="ECO:0000313" key="14">
    <source>
        <dbReference type="Proteomes" id="UP000073601"/>
    </source>
</evidence>
<evidence type="ECO:0000256" key="4">
    <source>
        <dbReference type="ARBA" id="ARBA00022490"/>
    </source>
</evidence>
<evidence type="ECO:0000256" key="2">
    <source>
        <dbReference type="ARBA" id="ARBA00005908"/>
    </source>
</evidence>
<dbReference type="GO" id="GO:0050920">
    <property type="term" value="P:regulation of chemotaxis"/>
    <property type="evidence" value="ECO:0007669"/>
    <property type="project" value="InterPro"/>
</dbReference>
<keyword evidence="8 10" id="KW-0904">Protein phosphatase</keyword>
<evidence type="ECO:0000256" key="1">
    <source>
        <dbReference type="ARBA" id="ARBA00004496"/>
    </source>
</evidence>
<dbReference type="InterPro" id="IPR007439">
    <property type="entry name" value="Chemotax_Pase_CheZ"/>
</dbReference>
<dbReference type="GO" id="GO:0097588">
    <property type="term" value="P:archaeal or bacterial-type flagellum-dependent cell motility"/>
    <property type="evidence" value="ECO:0007669"/>
    <property type="project" value="UniProtKB-KW"/>
</dbReference>
<comment type="similarity">
    <text evidence="2 10">Belongs to the CheZ family.</text>
</comment>